<evidence type="ECO:0000313" key="4">
    <source>
        <dbReference type="EMBL" id="KAF9534865.1"/>
    </source>
</evidence>
<protein>
    <recommendedName>
        <fullName evidence="3">RRM domain-containing protein</fullName>
    </recommendedName>
</protein>
<dbReference type="Proteomes" id="UP000807306">
    <property type="component" value="Unassembled WGS sequence"/>
</dbReference>
<dbReference type="InterPro" id="IPR000504">
    <property type="entry name" value="RRM_dom"/>
</dbReference>
<keyword evidence="5" id="KW-1185">Reference proteome</keyword>
<feature type="region of interest" description="Disordered" evidence="2">
    <location>
        <begin position="1"/>
        <end position="41"/>
    </location>
</feature>
<dbReference type="OrthoDB" id="4726at2759"/>
<proteinExistence type="predicted"/>
<dbReference type="AlphaFoldDB" id="A0A9P6ETX8"/>
<comment type="caution">
    <text evidence="4">The sequence shown here is derived from an EMBL/GenBank/DDBJ whole genome shotgun (WGS) entry which is preliminary data.</text>
</comment>
<dbReference type="InterPro" id="IPR035979">
    <property type="entry name" value="RBD_domain_sf"/>
</dbReference>
<keyword evidence="1" id="KW-0694">RNA-binding</keyword>
<dbReference type="Pfam" id="PF00076">
    <property type="entry name" value="RRM_1"/>
    <property type="match status" value="1"/>
</dbReference>
<feature type="compositionally biased region" description="Polar residues" evidence="2">
    <location>
        <begin position="1"/>
        <end position="20"/>
    </location>
</feature>
<organism evidence="4 5">
    <name type="scientific">Crepidotus variabilis</name>
    <dbReference type="NCBI Taxonomy" id="179855"/>
    <lineage>
        <taxon>Eukaryota</taxon>
        <taxon>Fungi</taxon>
        <taxon>Dikarya</taxon>
        <taxon>Basidiomycota</taxon>
        <taxon>Agaricomycotina</taxon>
        <taxon>Agaricomycetes</taxon>
        <taxon>Agaricomycetidae</taxon>
        <taxon>Agaricales</taxon>
        <taxon>Agaricineae</taxon>
        <taxon>Crepidotaceae</taxon>
        <taxon>Crepidotus</taxon>
    </lineage>
</organism>
<dbReference type="GO" id="GO:0003723">
    <property type="term" value="F:RNA binding"/>
    <property type="evidence" value="ECO:0007669"/>
    <property type="project" value="UniProtKB-UniRule"/>
</dbReference>
<accession>A0A9P6ETX8</accession>
<gene>
    <name evidence="4" type="ORF">CPB83DRAFT_843069</name>
</gene>
<reference evidence="4" key="1">
    <citation type="submission" date="2020-11" db="EMBL/GenBank/DDBJ databases">
        <authorList>
            <consortium name="DOE Joint Genome Institute"/>
            <person name="Ahrendt S."/>
            <person name="Riley R."/>
            <person name="Andreopoulos W."/>
            <person name="Labutti K."/>
            <person name="Pangilinan J."/>
            <person name="Ruiz-Duenas F.J."/>
            <person name="Barrasa J.M."/>
            <person name="Sanchez-Garcia M."/>
            <person name="Camarero S."/>
            <person name="Miyauchi S."/>
            <person name="Serrano A."/>
            <person name="Linde D."/>
            <person name="Babiker R."/>
            <person name="Drula E."/>
            <person name="Ayuso-Fernandez I."/>
            <person name="Pacheco R."/>
            <person name="Padilla G."/>
            <person name="Ferreira P."/>
            <person name="Barriuso J."/>
            <person name="Kellner H."/>
            <person name="Castanera R."/>
            <person name="Alfaro M."/>
            <person name="Ramirez L."/>
            <person name="Pisabarro A.G."/>
            <person name="Kuo A."/>
            <person name="Tritt A."/>
            <person name="Lipzen A."/>
            <person name="He G."/>
            <person name="Yan M."/>
            <person name="Ng V."/>
            <person name="Cullen D."/>
            <person name="Martin F."/>
            <person name="Rosso M.-N."/>
            <person name="Henrissat B."/>
            <person name="Hibbett D."/>
            <person name="Martinez A.T."/>
            <person name="Grigoriev I.V."/>
        </authorList>
    </citation>
    <scope>NUCLEOTIDE SEQUENCE</scope>
    <source>
        <strain evidence="4">CBS 506.95</strain>
    </source>
</reference>
<evidence type="ECO:0000256" key="1">
    <source>
        <dbReference type="PROSITE-ProRule" id="PRU00176"/>
    </source>
</evidence>
<dbReference type="SMART" id="SM00360">
    <property type="entry name" value="RRM"/>
    <property type="match status" value="1"/>
</dbReference>
<dbReference type="SUPFAM" id="SSF54928">
    <property type="entry name" value="RNA-binding domain, RBD"/>
    <property type="match status" value="1"/>
</dbReference>
<dbReference type="Gene3D" id="3.30.70.330">
    <property type="match status" value="1"/>
</dbReference>
<dbReference type="PANTHER" id="PTHR32343">
    <property type="entry name" value="SERINE/ARGININE-RICH SPLICING FACTOR"/>
    <property type="match status" value="1"/>
</dbReference>
<dbReference type="PROSITE" id="PS50102">
    <property type="entry name" value="RRM"/>
    <property type="match status" value="1"/>
</dbReference>
<evidence type="ECO:0000259" key="3">
    <source>
        <dbReference type="PROSITE" id="PS50102"/>
    </source>
</evidence>
<dbReference type="EMBL" id="MU157825">
    <property type="protein sequence ID" value="KAF9534865.1"/>
    <property type="molecule type" value="Genomic_DNA"/>
</dbReference>
<evidence type="ECO:0000313" key="5">
    <source>
        <dbReference type="Proteomes" id="UP000807306"/>
    </source>
</evidence>
<evidence type="ECO:0000256" key="2">
    <source>
        <dbReference type="SAM" id="MobiDB-lite"/>
    </source>
</evidence>
<feature type="domain" description="RRM" evidence="3">
    <location>
        <begin position="70"/>
        <end position="160"/>
    </location>
</feature>
<dbReference type="InterPro" id="IPR012677">
    <property type="entry name" value="Nucleotide-bd_a/b_plait_sf"/>
</dbReference>
<dbReference type="PANTHER" id="PTHR32343:SF22">
    <property type="entry name" value="LD29830P"/>
    <property type="match status" value="1"/>
</dbReference>
<dbReference type="CDD" id="cd00590">
    <property type="entry name" value="RRM_SF"/>
    <property type="match status" value="1"/>
</dbReference>
<sequence length="223" mass="24818">MRFGCPSSSSQAVLGSQATASKKKQTRVKQPEGKKRCSARLKAREKKVEDAMKKTVKKAKVVSPPEWTINYIYVGNLAPGTSEPTLRSTFSKFGEIDRVTIRCSQGQYVTAAAVPRAALTKRDRHYATVEFVKPESAKRALRLNGSFIGHRRIIVTISVADLPEVKEIANQRIEAMRKKQGQPALSNTSRPLQRTDTEVFIDYREPASDRNHILGMSFGKGVI</sequence>
<name>A0A9P6ETX8_9AGAR</name>